<evidence type="ECO:0000313" key="10">
    <source>
        <dbReference type="EMBL" id="AKZ62021.1"/>
    </source>
</evidence>
<accession>A0ABN4HT85</accession>
<evidence type="ECO:0000256" key="7">
    <source>
        <dbReference type="ARBA" id="ARBA00038032"/>
    </source>
</evidence>
<feature type="transmembrane region" description="Helical" evidence="9">
    <location>
        <begin position="27"/>
        <end position="51"/>
    </location>
</feature>
<evidence type="ECO:0000313" key="11">
    <source>
        <dbReference type="Proteomes" id="UP000063429"/>
    </source>
</evidence>
<evidence type="ECO:0000256" key="9">
    <source>
        <dbReference type="SAM" id="Phobius"/>
    </source>
</evidence>
<name>A0ABN4HT85_9BURK</name>
<dbReference type="SUPFAM" id="SSF103481">
    <property type="entry name" value="Multidrug resistance efflux transporter EmrE"/>
    <property type="match status" value="1"/>
</dbReference>
<dbReference type="Pfam" id="PF00893">
    <property type="entry name" value="Multi_Drug_Res"/>
    <property type="match status" value="1"/>
</dbReference>
<comment type="similarity">
    <text evidence="7 8">Belongs to the drug/metabolite transporter (DMT) superfamily. Small multidrug resistance (SMR) (TC 2.A.7.1) family.</text>
</comment>
<proteinExistence type="inferred from homology"/>
<dbReference type="EMBL" id="CP011409">
    <property type="protein sequence ID" value="AKZ62021.1"/>
    <property type="molecule type" value="Genomic_DNA"/>
</dbReference>
<evidence type="ECO:0000256" key="2">
    <source>
        <dbReference type="ARBA" id="ARBA00022448"/>
    </source>
</evidence>
<keyword evidence="4 8" id="KW-0812">Transmembrane</keyword>
<evidence type="ECO:0000256" key="8">
    <source>
        <dbReference type="RuleBase" id="RU003942"/>
    </source>
</evidence>
<dbReference type="RefSeq" id="WP_053195519.1">
    <property type="nucleotide sequence ID" value="NZ_CP011409.1"/>
</dbReference>
<reference evidence="11" key="1">
    <citation type="journal article" date="2015" name="Genome Announc.">
        <title>Complete Genome Sequence of Herbaspirillum hiltneri N3 (DSM 17495), Isolated from Surface-Sterilized Wheat Roots.</title>
        <authorList>
            <person name="Guizelini D."/>
            <person name="Saizaki P.M."/>
            <person name="Coimbra N.A."/>
            <person name="Weiss V.A."/>
            <person name="Faoro H."/>
            <person name="Sfeir M.Z."/>
            <person name="Baura V.A."/>
            <person name="Monteiro R.A."/>
            <person name="Chubatsu L.S."/>
            <person name="Souza E.M."/>
            <person name="Cruz L.M."/>
            <person name="Pedrosa F.O."/>
            <person name="Raittz R.T."/>
            <person name="Marchaukoski J.N."/>
            <person name="Steffens M.B."/>
        </authorList>
    </citation>
    <scope>NUCLEOTIDE SEQUENCE [LARGE SCALE GENOMIC DNA]</scope>
    <source>
        <strain evidence="11">N3</strain>
    </source>
</reference>
<comment type="subcellular location">
    <subcellularLocation>
        <location evidence="1 8">Cell membrane</location>
        <topology evidence="1 8">Multi-pass membrane protein</topology>
    </subcellularLocation>
</comment>
<keyword evidence="2" id="KW-0813">Transport</keyword>
<dbReference type="PANTHER" id="PTHR30561:SF1">
    <property type="entry name" value="MULTIDRUG TRANSPORTER EMRE"/>
    <property type="match status" value="1"/>
</dbReference>
<gene>
    <name evidence="10" type="ORF">F506_04440</name>
</gene>
<keyword evidence="3" id="KW-1003">Cell membrane</keyword>
<dbReference type="InterPro" id="IPR037185">
    <property type="entry name" value="EmrE-like"/>
</dbReference>
<keyword evidence="5 9" id="KW-1133">Transmembrane helix</keyword>
<evidence type="ECO:0000256" key="5">
    <source>
        <dbReference type="ARBA" id="ARBA00022989"/>
    </source>
</evidence>
<dbReference type="InterPro" id="IPR000390">
    <property type="entry name" value="Small_drug/metabolite_transptr"/>
</dbReference>
<evidence type="ECO:0000256" key="4">
    <source>
        <dbReference type="ARBA" id="ARBA00022692"/>
    </source>
</evidence>
<feature type="transmembrane region" description="Helical" evidence="9">
    <location>
        <begin position="58"/>
        <end position="79"/>
    </location>
</feature>
<sequence length="110" mass="11495">MHPYLLLGIAIVAEVIATSALRAAEGFARLVPSIVVVIGYAVAFLCLSLTLKSIPVGIVYAIWSGLGIVLISVVAYFLYGQSLDLPAIIGMGLILVGVVVLNLFSKSAVH</sequence>
<dbReference type="InterPro" id="IPR045324">
    <property type="entry name" value="Small_multidrug_res"/>
</dbReference>
<evidence type="ECO:0000256" key="3">
    <source>
        <dbReference type="ARBA" id="ARBA00022475"/>
    </source>
</evidence>
<keyword evidence="11" id="KW-1185">Reference proteome</keyword>
<dbReference type="PANTHER" id="PTHR30561">
    <property type="entry name" value="SMR FAMILY PROTON-DEPENDENT DRUG EFFLUX TRANSPORTER SUGE"/>
    <property type="match status" value="1"/>
</dbReference>
<evidence type="ECO:0000256" key="6">
    <source>
        <dbReference type="ARBA" id="ARBA00023136"/>
    </source>
</evidence>
<dbReference type="Proteomes" id="UP000063429">
    <property type="component" value="Chromosome"/>
</dbReference>
<organism evidence="10 11">
    <name type="scientific">Herbaspirillum hiltneri N3</name>
    <dbReference type="NCBI Taxonomy" id="1262470"/>
    <lineage>
        <taxon>Bacteria</taxon>
        <taxon>Pseudomonadati</taxon>
        <taxon>Pseudomonadota</taxon>
        <taxon>Betaproteobacteria</taxon>
        <taxon>Burkholderiales</taxon>
        <taxon>Oxalobacteraceae</taxon>
        <taxon>Herbaspirillum</taxon>
    </lineage>
</organism>
<keyword evidence="6 9" id="KW-0472">Membrane</keyword>
<feature type="transmembrane region" description="Helical" evidence="9">
    <location>
        <begin position="85"/>
        <end position="104"/>
    </location>
</feature>
<dbReference type="Gene3D" id="1.10.3730.20">
    <property type="match status" value="1"/>
</dbReference>
<evidence type="ECO:0000256" key="1">
    <source>
        <dbReference type="ARBA" id="ARBA00004651"/>
    </source>
</evidence>
<protein>
    <submittedName>
        <fullName evidence="10">Multidrug transporter</fullName>
    </submittedName>
</protein>